<dbReference type="RefSeq" id="WP_085877825.1">
    <property type="nucleotide sequence ID" value="NZ_FWFZ01000003.1"/>
</dbReference>
<dbReference type="OrthoDB" id="7839213at2"/>
<organism evidence="2 3">
    <name type="scientific">Roseisalinus antarcticus</name>
    <dbReference type="NCBI Taxonomy" id="254357"/>
    <lineage>
        <taxon>Bacteria</taxon>
        <taxon>Pseudomonadati</taxon>
        <taxon>Pseudomonadota</taxon>
        <taxon>Alphaproteobacteria</taxon>
        <taxon>Rhodobacterales</taxon>
        <taxon>Roseobacteraceae</taxon>
        <taxon>Roseisalinus</taxon>
    </lineage>
</organism>
<evidence type="ECO:0008006" key="4">
    <source>
        <dbReference type="Google" id="ProtNLM"/>
    </source>
</evidence>
<evidence type="ECO:0000313" key="3">
    <source>
        <dbReference type="Proteomes" id="UP000193900"/>
    </source>
</evidence>
<gene>
    <name evidence="2" type="ORF">ROA7023_00910</name>
</gene>
<keyword evidence="3" id="KW-1185">Reference proteome</keyword>
<dbReference type="AlphaFoldDB" id="A0A1Y5RXK2"/>
<name>A0A1Y5RXK2_9RHOB</name>
<feature type="chain" id="PRO_5011000349" description="Lipoprotein" evidence="1">
    <location>
        <begin position="23"/>
        <end position="169"/>
    </location>
</feature>
<proteinExistence type="predicted"/>
<keyword evidence="1" id="KW-0732">Signal</keyword>
<protein>
    <recommendedName>
        <fullName evidence="4">Lipoprotein</fullName>
    </recommendedName>
</protein>
<dbReference type="EMBL" id="FWFZ01000003">
    <property type="protein sequence ID" value="SLN27852.1"/>
    <property type="molecule type" value="Genomic_DNA"/>
</dbReference>
<accession>A0A1Y5RXK2</accession>
<evidence type="ECO:0000256" key="1">
    <source>
        <dbReference type="SAM" id="SignalP"/>
    </source>
</evidence>
<evidence type="ECO:0000313" key="2">
    <source>
        <dbReference type="EMBL" id="SLN27852.1"/>
    </source>
</evidence>
<dbReference type="Proteomes" id="UP000193900">
    <property type="component" value="Unassembled WGS sequence"/>
</dbReference>
<reference evidence="2 3" key="1">
    <citation type="submission" date="2017-03" db="EMBL/GenBank/DDBJ databases">
        <authorList>
            <person name="Afonso C.L."/>
            <person name="Miller P.J."/>
            <person name="Scott M.A."/>
            <person name="Spackman E."/>
            <person name="Goraichik I."/>
            <person name="Dimitrov K.M."/>
            <person name="Suarez D.L."/>
            <person name="Swayne D.E."/>
        </authorList>
    </citation>
    <scope>NUCLEOTIDE SEQUENCE [LARGE SCALE GENOMIC DNA]</scope>
    <source>
        <strain evidence="2 3">CECT 7023</strain>
    </source>
</reference>
<sequence length="169" mass="17990">MRNTIFTSLAVLALAAGGAAQAQDRPEGCYARAYSAEHLAAHPDQVVAGITVGFYFDEPHDDFYTEVIAQMANQGHAAKDGFGGRELSQIATCFQDNDGWYCSVDCDGGVIHIDGFDDESLQVHTSGFTIGPADGCGGTTTLAEIPGEATTYRLFRAAPEICESNEQTE</sequence>
<feature type="signal peptide" evidence="1">
    <location>
        <begin position="1"/>
        <end position="22"/>
    </location>
</feature>